<dbReference type="EMBL" id="JAUCBP010000006">
    <property type="protein sequence ID" value="MDM7859901.1"/>
    <property type="molecule type" value="Genomic_DNA"/>
</dbReference>
<evidence type="ECO:0000256" key="2">
    <source>
        <dbReference type="ARBA" id="ARBA00022605"/>
    </source>
</evidence>
<dbReference type="SUPFAM" id="SSF53720">
    <property type="entry name" value="ALDH-like"/>
    <property type="match status" value="1"/>
</dbReference>
<evidence type="ECO:0000256" key="7">
    <source>
        <dbReference type="HAMAP-Rule" id="MF_00412"/>
    </source>
</evidence>
<dbReference type="InterPro" id="IPR020593">
    <property type="entry name" value="G-glutamylP_reductase_CS"/>
</dbReference>
<dbReference type="InterPro" id="IPR016162">
    <property type="entry name" value="Ald_DH_N"/>
</dbReference>
<gene>
    <name evidence="7" type="primary">proA</name>
    <name evidence="9" type="ORF">QTP81_04740</name>
</gene>
<dbReference type="InterPro" id="IPR012134">
    <property type="entry name" value="Glu-5-SA_DH"/>
</dbReference>
<comment type="pathway">
    <text evidence="1 7">Amino-acid biosynthesis; L-proline biosynthesis; L-glutamate 5-semialdehyde from L-glutamate: step 2/2.</text>
</comment>
<proteinExistence type="inferred from homology"/>
<evidence type="ECO:0000256" key="5">
    <source>
        <dbReference type="ARBA" id="ARBA00023002"/>
    </source>
</evidence>
<comment type="catalytic activity">
    <reaction evidence="6 7">
        <text>L-glutamate 5-semialdehyde + phosphate + NADP(+) = L-glutamyl 5-phosphate + NADPH + H(+)</text>
        <dbReference type="Rhea" id="RHEA:19541"/>
        <dbReference type="ChEBI" id="CHEBI:15378"/>
        <dbReference type="ChEBI" id="CHEBI:43474"/>
        <dbReference type="ChEBI" id="CHEBI:57783"/>
        <dbReference type="ChEBI" id="CHEBI:58066"/>
        <dbReference type="ChEBI" id="CHEBI:58274"/>
        <dbReference type="ChEBI" id="CHEBI:58349"/>
        <dbReference type="EC" id="1.2.1.41"/>
    </reaction>
</comment>
<keyword evidence="2 7" id="KW-0028">Amino-acid biosynthesis</keyword>
<evidence type="ECO:0000259" key="8">
    <source>
        <dbReference type="Pfam" id="PF00171"/>
    </source>
</evidence>
<organism evidence="9 10">
    <name type="scientific">Alteromonas arenosi</name>
    <dbReference type="NCBI Taxonomy" id="3055817"/>
    <lineage>
        <taxon>Bacteria</taxon>
        <taxon>Pseudomonadati</taxon>
        <taxon>Pseudomonadota</taxon>
        <taxon>Gammaproteobacteria</taxon>
        <taxon>Alteromonadales</taxon>
        <taxon>Alteromonadaceae</taxon>
        <taxon>Alteromonas/Salinimonas group</taxon>
        <taxon>Alteromonas</taxon>
    </lineage>
</organism>
<keyword evidence="3 7" id="KW-0641">Proline biosynthesis</keyword>
<dbReference type="InterPro" id="IPR000965">
    <property type="entry name" value="GPR_dom"/>
</dbReference>
<protein>
    <recommendedName>
        <fullName evidence="7">Gamma-glutamyl phosphate reductase</fullName>
        <shortName evidence="7">GPR</shortName>
        <ecNumber evidence="7">1.2.1.41</ecNumber>
    </recommendedName>
    <alternativeName>
        <fullName evidence="7">Glutamate-5-semialdehyde dehydrogenase</fullName>
    </alternativeName>
    <alternativeName>
        <fullName evidence="7">Glutamyl-gamma-semialdehyde dehydrogenase</fullName>
        <shortName evidence="7">GSA dehydrogenase</shortName>
    </alternativeName>
</protein>
<keyword evidence="4 7" id="KW-0521">NADP</keyword>
<evidence type="ECO:0000256" key="3">
    <source>
        <dbReference type="ARBA" id="ARBA00022650"/>
    </source>
</evidence>
<keyword evidence="10" id="KW-1185">Reference proteome</keyword>
<dbReference type="NCBIfam" id="NF001221">
    <property type="entry name" value="PRK00197.1"/>
    <property type="match status" value="1"/>
</dbReference>
<dbReference type="EC" id="1.2.1.41" evidence="7"/>
<dbReference type="InterPro" id="IPR016161">
    <property type="entry name" value="Ald_DH/histidinol_DH"/>
</dbReference>
<sequence>MSLIRTISTAAATAARALAVLDENKKNQVLTDMATALRQQQLSILTANEKDLVEAHKNNLALSMIDRLTLNPERIEDMAAGIETIVELDDPIGAERDLGERPNGIKISKMRVPLGVVCMIYEARPNVTADAGALCFKSGNAVILRGGKEALNSSLAIAEVLQAVLNQHGLPEALISVVPDPDRAHMMELMEQRELIDVIIPRGGEGLINFVTDNSKVPVIQHFKGVCHLYVDKDADIEKALNLLENGKTQRTGVCNALEGLLVHADIADEFMPKAIQLLKDHGVRINGCQQAKQYNTDIHELNTEDFGAEYLDLEIAIRIVADTDEAMLHIARFGSNHTEVICTENEITAKRFQRSVDASVVMVNASSRFSDGSQLGLGAEIGIATTKLHAYGPMGLESLTTEKYLVHGDGQIRA</sequence>
<dbReference type="PIRSF" id="PIRSF000151">
    <property type="entry name" value="GPR"/>
    <property type="match status" value="1"/>
</dbReference>
<comment type="caution">
    <text evidence="9">The sequence shown here is derived from an EMBL/GenBank/DDBJ whole genome shotgun (WGS) entry which is preliminary data.</text>
</comment>
<dbReference type="InterPro" id="IPR015590">
    <property type="entry name" value="Aldehyde_DH_dom"/>
</dbReference>
<dbReference type="InterPro" id="IPR016163">
    <property type="entry name" value="Ald_DH_C"/>
</dbReference>
<dbReference type="RefSeq" id="WP_289364087.1">
    <property type="nucleotide sequence ID" value="NZ_JAUCBP010000006.1"/>
</dbReference>
<evidence type="ECO:0000313" key="10">
    <source>
        <dbReference type="Proteomes" id="UP001234343"/>
    </source>
</evidence>
<dbReference type="PANTHER" id="PTHR11063">
    <property type="entry name" value="GLUTAMATE SEMIALDEHYDE DEHYDROGENASE"/>
    <property type="match status" value="1"/>
</dbReference>
<dbReference type="Proteomes" id="UP001234343">
    <property type="component" value="Unassembled WGS sequence"/>
</dbReference>
<accession>A0ABT7SUN1</accession>
<dbReference type="HAMAP" id="MF_00412">
    <property type="entry name" value="ProA"/>
    <property type="match status" value="1"/>
</dbReference>
<feature type="domain" description="Aldehyde dehydrogenase" evidence="8">
    <location>
        <begin position="7"/>
        <end position="281"/>
    </location>
</feature>
<evidence type="ECO:0000256" key="4">
    <source>
        <dbReference type="ARBA" id="ARBA00022857"/>
    </source>
</evidence>
<name>A0ABT7SUN1_9ALTE</name>
<comment type="subcellular location">
    <subcellularLocation>
        <location evidence="7">Cytoplasm</location>
    </subcellularLocation>
</comment>
<evidence type="ECO:0000256" key="1">
    <source>
        <dbReference type="ARBA" id="ARBA00004985"/>
    </source>
</evidence>
<dbReference type="NCBIfam" id="TIGR00407">
    <property type="entry name" value="proA"/>
    <property type="match status" value="1"/>
</dbReference>
<evidence type="ECO:0000256" key="6">
    <source>
        <dbReference type="ARBA" id="ARBA00049024"/>
    </source>
</evidence>
<dbReference type="PROSITE" id="PS01223">
    <property type="entry name" value="PROA"/>
    <property type="match status" value="1"/>
</dbReference>
<reference evidence="9 10" key="1">
    <citation type="submission" date="2023-06" db="EMBL/GenBank/DDBJ databases">
        <title>Alteromonas sp. ASW11-36 isolated from intertidal sand.</title>
        <authorList>
            <person name="Li Y."/>
        </authorList>
    </citation>
    <scope>NUCLEOTIDE SEQUENCE [LARGE SCALE GENOMIC DNA]</scope>
    <source>
        <strain evidence="9 10">ASW11-36</strain>
    </source>
</reference>
<comment type="similarity">
    <text evidence="7">Belongs to the gamma-glutamyl phosphate reductase family.</text>
</comment>
<dbReference type="GO" id="GO:0004350">
    <property type="term" value="F:glutamate-5-semialdehyde dehydrogenase activity"/>
    <property type="evidence" value="ECO:0007669"/>
    <property type="project" value="UniProtKB-EC"/>
</dbReference>
<dbReference type="PANTHER" id="PTHR11063:SF8">
    <property type="entry name" value="DELTA-1-PYRROLINE-5-CARBOXYLATE SYNTHASE"/>
    <property type="match status" value="1"/>
</dbReference>
<dbReference type="CDD" id="cd07079">
    <property type="entry name" value="ALDH_F18-19_ProA-GPR"/>
    <property type="match status" value="1"/>
</dbReference>
<dbReference type="Pfam" id="PF00171">
    <property type="entry name" value="Aldedh"/>
    <property type="match status" value="1"/>
</dbReference>
<evidence type="ECO:0000313" key="9">
    <source>
        <dbReference type="EMBL" id="MDM7859901.1"/>
    </source>
</evidence>
<keyword evidence="5 7" id="KW-0560">Oxidoreductase</keyword>
<comment type="function">
    <text evidence="7">Catalyzes the NADPH-dependent reduction of L-glutamate 5-phosphate into L-glutamate 5-semialdehyde and phosphate. The product spontaneously undergoes cyclization to form 1-pyrroline-5-carboxylate.</text>
</comment>
<keyword evidence="7" id="KW-0963">Cytoplasm</keyword>
<dbReference type="Gene3D" id="3.40.605.10">
    <property type="entry name" value="Aldehyde Dehydrogenase, Chain A, domain 1"/>
    <property type="match status" value="1"/>
</dbReference>
<dbReference type="Gene3D" id="3.40.309.10">
    <property type="entry name" value="Aldehyde Dehydrogenase, Chain A, domain 2"/>
    <property type="match status" value="1"/>
</dbReference>